<evidence type="ECO:0000313" key="5">
    <source>
        <dbReference type="EMBL" id="AWV98771.1"/>
    </source>
</evidence>
<proteinExistence type="inferred from homology"/>
<evidence type="ECO:0000256" key="1">
    <source>
        <dbReference type="ARBA" id="ARBA00004196"/>
    </source>
</evidence>
<dbReference type="CDD" id="cd13603">
    <property type="entry name" value="PBP2_TRAP_Siap_TeaA_like"/>
    <property type="match status" value="1"/>
</dbReference>
<dbReference type="OrthoDB" id="9776801at2"/>
<dbReference type="InterPro" id="IPR018389">
    <property type="entry name" value="DctP_fam"/>
</dbReference>
<reference evidence="5 6" key="1">
    <citation type="submission" date="2018-05" db="EMBL/GenBank/DDBJ databases">
        <title>Complete genome sequence of Arcticibacterium luteifluviistationis SM1504T, a cytophagaceae bacterium isolated from Arctic surface seawater.</title>
        <authorList>
            <person name="Li Y."/>
            <person name="Qin Q.-L."/>
        </authorList>
    </citation>
    <scope>NUCLEOTIDE SEQUENCE [LARGE SCALE GENOMIC DNA]</scope>
    <source>
        <strain evidence="5 6">SM1504</strain>
    </source>
</reference>
<evidence type="ECO:0000256" key="3">
    <source>
        <dbReference type="ARBA" id="ARBA00022448"/>
    </source>
</evidence>
<sequence length="341" mass="39169">MKTKRTTSLFTLPKWRNALLFLSLIFISFSSIQCKSKKEPEVLLRASLLFNEDHTWYKAFIYFGEILEERSNGRIKLEVYPSEQLAKEMESLRLIQAEVIEMTISGSLLSNWVEIAAFCELPFLIQSYKEQEKLINGPIGKRIEKEIIEGTGLRPITYFIRGPRQLTSNRPIRHPDDLNGLILRVPSVPSFVTAWSAMGAKPTPMAFSEVFTSLQQGTIEALENPYSLILSAGFPEVQKYVNETEHVMSWGYPLIGEKAFQKMPEDLKVIFLEAAKDMQAYEHKLFIESEVSVKEELKKKGMEFIEVDKAAFAKKCEKAIYESLSPEMQKVYQQIIESKKE</sequence>
<dbReference type="PANTHER" id="PTHR33376:SF4">
    <property type="entry name" value="SIALIC ACID-BINDING PERIPLASMIC PROTEIN SIAP"/>
    <property type="match status" value="1"/>
</dbReference>
<keyword evidence="6" id="KW-1185">Reference proteome</keyword>
<dbReference type="AlphaFoldDB" id="A0A2Z4GC74"/>
<dbReference type="Gene3D" id="3.40.190.170">
    <property type="entry name" value="Bacterial extracellular solute-binding protein, family 7"/>
    <property type="match status" value="1"/>
</dbReference>
<gene>
    <name evidence="5" type="ORF">DJ013_11535</name>
</gene>
<dbReference type="InterPro" id="IPR004682">
    <property type="entry name" value="TRAP_DctP"/>
</dbReference>
<keyword evidence="4" id="KW-0732">Signal</keyword>
<dbReference type="EMBL" id="CP029480">
    <property type="protein sequence ID" value="AWV98771.1"/>
    <property type="molecule type" value="Genomic_DNA"/>
</dbReference>
<evidence type="ECO:0000256" key="2">
    <source>
        <dbReference type="ARBA" id="ARBA00009023"/>
    </source>
</evidence>
<comment type="subcellular location">
    <subcellularLocation>
        <location evidence="1">Cell envelope</location>
    </subcellularLocation>
</comment>
<dbReference type="NCBIfam" id="TIGR00787">
    <property type="entry name" value="dctP"/>
    <property type="match status" value="1"/>
</dbReference>
<dbReference type="KEGG" id="als:DJ013_11535"/>
<dbReference type="Proteomes" id="UP000249873">
    <property type="component" value="Chromosome"/>
</dbReference>
<evidence type="ECO:0000313" key="6">
    <source>
        <dbReference type="Proteomes" id="UP000249873"/>
    </source>
</evidence>
<comment type="similarity">
    <text evidence="2">Belongs to the bacterial solute-binding protein 7 family.</text>
</comment>
<dbReference type="PANTHER" id="PTHR33376">
    <property type="match status" value="1"/>
</dbReference>
<dbReference type="InterPro" id="IPR038404">
    <property type="entry name" value="TRAP_DctP_sf"/>
</dbReference>
<evidence type="ECO:0000256" key="4">
    <source>
        <dbReference type="ARBA" id="ARBA00022729"/>
    </source>
</evidence>
<organism evidence="5 6">
    <name type="scientific">Arcticibacterium luteifluviistationis</name>
    <dbReference type="NCBI Taxonomy" id="1784714"/>
    <lineage>
        <taxon>Bacteria</taxon>
        <taxon>Pseudomonadati</taxon>
        <taxon>Bacteroidota</taxon>
        <taxon>Cytophagia</taxon>
        <taxon>Cytophagales</taxon>
        <taxon>Leadbetterellaceae</taxon>
        <taxon>Arcticibacterium</taxon>
    </lineage>
</organism>
<dbReference type="RefSeq" id="WP_111371964.1">
    <property type="nucleotide sequence ID" value="NZ_CP029480.1"/>
</dbReference>
<dbReference type="PIRSF" id="PIRSF006470">
    <property type="entry name" value="DctB"/>
    <property type="match status" value="1"/>
</dbReference>
<dbReference type="GO" id="GO:0055085">
    <property type="term" value="P:transmembrane transport"/>
    <property type="evidence" value="ECO:0007669"/>
    <property type="project" value="InterPro"/>
</dbReference>
<dbReference type="GO" id="GO:0030288">
    <property type="term" value="C:outer membrane-bounded periplasmic space"/>
    <property type="evidence" value="ECO:0007669"/>
    <property type="project" value="InterPro"/>
</dbReference>
<accession>A0A2Z4GC74</accession>
<dbReference type="NCBIfam" id="NF037995">
    <property type="entry name" value="TRAP_S1"/>
    <property type="match status" value="1"/>
</dbReference>
<dbReference type="Pfam" id="PF03480">
    <property type="entry name" value="DctP"/>
    <property type="match status" value="1"/>
</dbReference>
<name>A0A2Z4GC74_9BACT</name>
<protein>
    <submittedName>
        <fullName evidence="5">C4-dicarboxylate ABC transporter</fullName>
    </submittedName>
</protein>
<keyword evidence="3" id="KW-0813">Transport</keyword>